<dbReference type="Proteomes" id="UP000835052">
    <property type="component" value="Unassembled WGS sequence"/>
</dbReference>
<accession>A0A8S1HPX5</accession>
<comment type="caution">
    <text evidence="1">The sequence shown here is derived from an EMBL/GenBank/DDBJ whole genome shotgun (WGS) entry which is preliminary data.</text>
</comment>
<evidence type="ECO:0000313" key="2">
    <source>
        <dbReference type="Proteomes" id="UP000835052"/>
    </source>
</evidence>
<dbReference type="AlphaFoldDB" id="A0A8S1HPX5"/>
<protein>
    <submittedName>
        <fullName evidence="1">Uncharacterized protein</fullName>
    </submittedName>
</protein>
<evidence type="ECO:0000313" key="1">
    <source>
        <dbReference type="EMBL" id="CAD6195170.1"/>
    </source>
</evidence>
<keyword evidence="2" id="KW-1185">Reference proteome</keyword>
<dbReference type="EMBL" id="CAJGYM010000052">
    <property type="protein sequence ID" value="CAD6195170.1"/>
    <property type="molecule type" value="Genomic_DNA"/>
</dbReference>
<proteinExistence type="predicted"/>
<gene>
    <name evidence="1" type="ORF">CAUJ_LOCUS11089</name>
</gene>
<sequence>MNNNMMRFVPYGYIPPMWTAAEEAEKLFEEVVTPDVKTKIYFVRLTEVESAALLTSLKIVGYDLYRSINSTMRDIADKMIKFRVARAVHGLDFLLDVENALLEIENACAEMITMIRCFLINCTPMGLNIISPCDLVRAEHKIQLAAQNVPTVEQMEEKFGYGWSFNVIGEDILEIVESLKLYSFYQRQPLRDRDALSHS</sequence>
<reference evidence="1" key="1">
    <citation type="submission" date="2020-10" db="EMBL/GenBank/DDBJ databases">
        <authorList>
            <person name="Kikuchi T."/>
        </authorList>
    </citation>
    <scope>NUCLEOTIDE SEQUENCE</scope>
    <source>
        <strain evidence="1">NKZ352</strain>
    </source>
</reference>
<organism evidence="1 2">
    <name type="scientific">Caenorhabditis auriculariae</name>
    <dbReference type="NCBI Taxonomy" id="2777116"/>
    <lineage>
        <taxon>Eukaryota</taxon>
        <taxon>Metazoa</taxon>
        <taxon>Ecdysozoa</taxon>
        <taxon>Nematoda</taxon>
        <taxon>Chromadorea</taxon>
        <taxon>Rhabditida</taxon>
        <taxon>Rhabditina</taxon>
        <taxon>Rhabditomorpha</taxon>
        <taxon>Rhabditoidea</taxon>
        <taxon>Rhabditidae</taxon>
        <taxon>Peloderinae</taxon>
        <taxon>Caenorhabditis</taxon>
    </lineage>
</organism>
<name>A0A8S1HPX5_9PELO</name>